<dbReference type="VEuPathDB" id="FungiDB:FOXG_22017"/>
<comment type="caution">
    <text evidence="1">The sequence shown here is derived from an EMBL/GenBank/DDBJ whole genome shotgun (WGS) entry which is preliminary data.</text>
</comment>
<name>A0A420M8J6_FUSOX</name>
<gene>
    <name evidence="1" type="ORF">BFJ69_g17334</name>
</gene>
<organism evidence="1 2">
    <name type="scientific">Fusarium oxysporum</name>
    <name type="common">Fusarium vascular wilt</name>
    <dbReference type="NCBI Taxonomy" id="5507"/>
    <lineage>
        <taxon>Eukaryota</taxon>
        <taxon>Fungi</taxon>
        <taxon>Dikarya</taxon>
        <taxon>Ascomycota</taxon>
        <taxon>Pezizomycotina</taxon>
        <taxon>Sordariomycetes</taxon>
        <taxon>Hypocreomycetidae</taxon>
        <taxon>Hypocreales</taxon>
        <taxon>Nectriaceae</taxon>
        <taxon>Fusarium</taxon>
        <taxon>Fusarium oxysporum species complex</taxon>
    </lineage>
</organism>
<dbReference type="VEuPathDB" id="FungiDB:FOMG_19738"/>
<dbReference type="VEuPathDB" id="FungiDB:FOC4_g10013348"/>
<evidence type="ECO:0000313" key="1">
    <source>
        <dbReference type="EMBL" id="RKK59099.1"/>
    </source>
</evidence>
<protein>
    <submittedName>
        <fullName evidence="1">Uncharacterized protein</fullName>
    </submittedName>
</protein>
<evidence type="ECO:0000313" key="2">
    <source>
        <dbReference type="Proteomes" id="UP000285084"/>
    </source>
</evidence>
<reference evidence="1 2" key="1">
    <citation type="journal article" date="2018" name="Sci. Rep.">
        <title>Characterisation of pathogen-specific regions and novel effector candidates in Fusarium oxysporum f. sp. cepae.</title>
        <authorList>
            <person name="Armitage A.D."/>
            <person name="Taylor A."/>
            <person name="Sobczyk M.K."/>
            <person name="Baxter L."/>
            <person name="Greenfield B.P."/>
            <person name="Bates H.J."/>
            <person name="Wilson F."/>
            <person name="Jackson A.C."/>
            <person name="Ott S."/>
            <person name="Harrison R.J."/>
            <person name="Clarkson J.P."/>
        </authorList>
    </citation>
    <scope>NUCLEOTIDE SEQUENCE [LARGE SCALE GENOMIC DNA]</scope>
    <source>
        <strain evidence="1 2">Fo_A13</strain>
    </source>
</reference>
<dbReference type="VEuPathDB" id="FungiDB:FOIG_09357"/>
<dbReference type="VEuPathDB" id="FungiDB:FOZG_17205"/>
<accession>A0A420M8J6</accession>
<dbReference type="VEuPathDB" id="FungiDB:HZS61_011149"/>
<dbReference type="AlphaFoldDB" id="A0A420M8J6"/>
<dbReference type="EMBL" id="MRCX01000758">
    <property type="protein sequence ID" value="RKK59099.1"/>
    <property type="molecule type" value="Genomic_DNA"/>
</dbReference>
<proteinExistence type="predicted"/>
<dbReference type="VEuPathDB" id="FungiDB:FOC1_g10010785"/>
<dbReference type="Proteomes" id="UP000285084">
    <property type="component" value="Unassembled WGS sequence"/>
</dbReference>
<sequence length="175" mass="19239">MSLADPRTIASLNYQQALQLARQLGPLVLGLSQLLTQRGERRASRQQEQTYQEVRDALPQLLNGIQAREIRVVPSAFNSTPAFLTYFEAAALGSISLVLLDVASTIKRVGASLDGIRSELAIANVAKMAAVDGAQDGQHHFFYVWHPDSDSKEDRQKTLLALSLVAIIMILRRSV</sequence>